<dbReference type="AlphaFoldDB" id="A0A4U7KQP8"/>
<dbReference type="InterPro" id="IPR006094">
    <property type="entry name" value="Oxid_FAD_bind_N"/>
</dbReference>
<dbReference type="InterPro" id="IPR016169">
    <property type="entry name" value="FAD-bd_PCMH_sub2"/>
</dbReference>
<dbReference type="GO" id="GO:0071949">
    <property type="term" value="F:FAD binding"/>
    <property type="evidence" value="ECO:0007669"/>
    <property type="project" value="InterPro"/>
</dbReference>
<dbReference type="GeneID" id="40727371"/>
<dbReference type="InterPro" id="IPR016166">
    <property type="entry name" value="FAD-bd_PCMH"/>
</dbReference>
<evidence type="ECO:0000256" key="6">
    <source>
        <dbReference type="SAM" id="SignalP"/>
    </source>
</evidence>
<feature type="signal peptide" evidence="6">
    <location>
        <begin position="1"/>
        <end position="27"/>
    </location>
</feature>
<evidence type="ECO:0000256" key="1">
    <source>
        <dbReference type="ARBA" id="ARBA00001974"/>
    </source>
</evidence>
<evidence type="ECO:0000259" key="7">
    <source>
        <dbReference type="PROSITE" id="PS51387"/>
    </source>
</evidence>
<dbReference type="Pfam" id="PF08031">
    <property type="entry name" value="BBE"/>
    <property type="match status" value="1"/>
</dbReference>
<evidence type="ECO:0000313" key="8">
    <source>
        <dbReference type="EMBL" id="TKY86835.1"/>
    </source>
</evidence>
<keyword evidence="3" id="KW-0285">Flavoprotein</keyword>
<dbReference type="EMBL" id="SRRM01000016">
    <property type="protein sequence ID" value="TKY86835.1"/>
    <property type="molecule type" value="Genomic_DNA"/>
</dbReference>
<evidence type="ECO:0000313" key="9">
    <source>
        <dbReference type="Proteomes" id="UP000306050"/>
    </source>
</evidence>
<organism evidence="8 9">
    <name type="scientific">Sporisorium graminicola</name>
    <dbReference type="NCBI Taxonomy" id="280036"/>
    <lineage>
        <taxon>Eukaryota</taxon>
        <taxon>Fungi</taxon>
        <taxon>Dikarya</taxon>
        <taxon>Basidiomycota</taxon>
        <taxon>Ustilaginomycotina</taxon>
        <taxon>Ustilaginomycetes</taxon>
        <taxon>Ustilaginales</taxon>
        <taxon>Ustilaginaceae</taxon>
        <taxon>Sporisorium</taxon>
    </lineage>
</organism>
<dbReference type="OrthoDB" id="415825at2759"/>
<comment type="similarity">
    <text evidence="2">Belongs to the oxygen-dependent FAD-linked oxidoreductase family.</text>
</comment>
<proteinExistence type="inferred from homology"/>
<accession>A0A4U7KQP8</accession>
<evidence type="ECO:0000256" key="4">
    <source>
        <dbReference type="ARBA" id="ARBA00022827"/>
    </source>
</evidence>
<keyword evidence="6" id="KW-0732">Signal</keyword>
<gene>
    <name evidence="8" type="ORF">EX895_004476</name>
</gene>
<dbReference type="KEGG" id="sgra:EX895_004476"/>
<comment type="cofactor">
    <cofactor evidence="1">
        <name>FAD</name>
        <dbReference type="ChEBI" id="CHEBI:57692"/>
    </cofactor>
</comment>
<feature type="chain" id="PRO_5020531059" description="FAD-binding PCMH-type domain-containing protein" evidence="6">
    <location>
        <begin position="28"/>
        <end position="563"/>
    </location>
</feature>
<dbReference type="RefSeq" id="XP_029738820.1">
    <property type="nucleotide sequence ID" value="XM_029885070.1"/>
</dbReference>
<dbReference type="Gene3D" id="3.30.465.10">
    <property type="match status" value="2"/>
</dbReference>
<evidence type="ECO:0000256" key="2">
    <source>
        <dbReference type="ARBA" id="ARBA00005466"/>
    </source>
</evidence>
<evidence type="ECO:0000256" key="3">
    <source>
        <dbReference type="ARBA" id="ARBA00022630"/>
    </source>
</evidence>
<dbReference type="InterPro" id="IPR036318">
    <property type="entry name" value="FAD-bd_PCMH-like_sf"/>
</dbReference>
<dbReference type="InterPro" id="IPR012951">
    <property type="entry name" value="BBE"/>
</dbReference>
<reference evidence="8 9" key="1">
    <citation type="submission" date="2019-05" db="EMBL/GenBank/DDBJ databases">
        <title>Sporisorium graminicola CBS 10092 draft sequencing and annotation.</title>
        <authorList>
            <person name="Solano-Gonzalez S."/>
            <person name="Caddick M.X."/>
            <person name="Darby A."/>
        </authorList>
    </citation>
    <scope>NUCLEOTIDE SEQUENCE [LARGE SCALE GENOMIC DNA]</scope>
    <source>
        <strain evidence="8 9">CBS 10092</strain>
    </source>
</reference>
<dbReference type="Proteomes" id="UP000306050">
    <property type="component" value="Chromosome SGRAM_3"/>
</dbReference>
<dbReference type="PANTHER" id="PTHR42973">
    <property type="entry name" value="BINDING OXIDOREDUCTASE, PUTATIVE (AFU_ORTHOLOGUE AFUA_1G17690)-RELATED"/>
    <property type="match status" value="1"/>
</dbReference>
<keyword evidence="5" id="KW-0560">Oxidoreductase</keyword>
<comment type="caution">
    <text evidence="8">The sequence shown here is derived from an EMBL/GenBank/DDBJ whole genome shotgun (WGS) entry which is preliminary data.</text>
</comment>
<name>A0A4U7KQP8_9BASI</name>
<keyword evidence="9" id="KW-1185">Reference proteome</keyword>
<protein>
    <recommendedName>
        <fullName evidence="7">FAD-binding PCMH-type domain-containing protein</fullName>
    </recommendedName>
</protein>
<keyword evidence="4" id="KW-0274">FAD</keyword>
<dbReference type="Pfam" id="PF01565">
    <property type="entry name" value="FAD_binding_4"/>
    <property type="match status" value="1"/>
</dbReference>
<dbReference type="PANTHER" id="PTHR42973:SF39">
    <property type="entry name" value="FAD-BINDING PCMH-TYPE DOMAIN-CONTAINING PROTEIN"/>
    <property type="match status" value="1"/>
</dbReference>
<feature type="domain" description="FAD-binding PCMH-type" evidence="7">
    <location>
        <begin position="85"/>
        <end position="257"/>
    </location>
</feature>
<dbReference type="GO" id="GO:0016491">
    <property type="term" value="F:oxidoreductase activity"/>
    <property type="evidence" value="ECO:0007669"/>
    <property type="project" value="UniProtKB-KW"/>
</dbReference>
<dbReference type="PROSITE" id="PS51387">
    <property type="entry name" value="FAD_PCMH"/>
    <property type="match status" value="1"/>
</dbReference>
<dbReference type="InterPro" id="IPR050416">
    <property type="entry name" value="FAD-linked_Oxidoreductase"/>
</dbReference>
<evidence type="ECO:0000256" key="5">
    <source>
        <dbReference type="ARBA" id="ARBA00023002"/>
    </source>
</evidence>
<sequence>MFKLDHTSLCRLATIVLLTCRGITVLAAPHESPSGTSLGPVNREVSARLPQLVDCAAKALGQDYSRLIWRSNQTYTDDRTGETIQDTQLPALLSHPTNVDEVKALVTCASRLGYKATPRNGGHHFLGYSALNNSLVIDIAQIDYVQVAEDAKTAVVGGGIRLGPLYLKLNQHQVTWPGGICPTVGLSGYLGSGGFNMQMRQLGLGADYVIAAKVVTAEGVIVTASPSTNPDLFYAIRGGGGGSYGVVMEWTLKTVKFPRSAMLYLNWPNATQETRVSIARRFLDWAPYTDPALTSQINVYKDSVSVVGWYYGKTAQDLEKLVASSPLLKHSIQPAQTVVSGGCGTNNARIFGYTAFECLPDDQVDPSILNAKQHPFSAIPLPKPQTGTYPQPQFNDSVADPSIKPAIAWERFHRLSKSFFMLKSKPLSTPTLVRVVKAIEEQDDESQVWGEWHAWNVAKGPAPNNAFAWRDQAAAHLEFQIHGSTDASKQAQYKAFFKGLEDTLRGATGGASYGGYADAGMKADPIQAYYGNNKCTLSRTKAKYDPNELFTNPLSITPNLKGC</sequence>
<dbReference type="SUPFAM" id="SSF56176">
    <property type="entry name" value="FAD-binding/transporter-associated domain-like"/>
    <property type="match status" value="1"/>
</dbReference>